<feature type="transmembrane region" description="Helical" evidence="1">
    <location>
        <begin position="361"/>
        <end position="380"/>
    </location>
</feature>
<dbReference type="InterPro" id="IPR036691">
    <property type="entry name" value="Endo/exonu/phosph_ase_sf"/>
</dbReference>
<comment type="caution">
    <text evidence="3">The sequence shown here is derived from an EMBL/GenBank/DDBJ whole genome shotgun (WGS) entry which is preliminary data.</text>
</comment>
<proteinExistence type="predicted"/>
<feature type="transmembrane region" description="Helical" evidence="1">
    <location>
        <begin position="151"/>
        <end position="167"/>
    </location>
</feature>
<feature type="transmembrane region" description="Helical" evidence="1">
    <location>
        <begin position="239"/>
        <end position="258"/>
    </location>
</feature>
<gene>
    <name evidence="3" type="ORF">TeGR_g11361</name>
</gene>
<reference evidence="3 4" key="1">
    <citation type="journal article" date="2023" name="Commun. Biol.">
        <title>Genome analysis of Parmales, the sister group of diatoms, reveals the evolutionary specialization of diatoms from phago-mixotrophs to photoautotrophs.</title>
        <authorList>
            <person name="Ban H."/>
            <person name="Sato S."/>
            <person name="Yoshikawa S."/>
            <person name="Yamada K."/>
            <person name="Nakamura Y."/>
            <person name="Ichinomiya M."/>
            <person name="Sato N."/>
            <person name="Blanc-Mathieu R."/>
            <person name="Endo H."/>
            <person name="Kuwata A."/>
            <person name="Ogata H."/>
        </authorList>
    </citation>
    <scope>NUCLEOTIDE SEQUENCE [LARGE SCALE GENOMIC DNA]</scope>
</reference>
<keyword evidence="1" id="KW-0812">Transmembrane</keyword>
<feature type="transmembrane region" description="Helical" evidence="1">
    <location>
        <begin position="401"/>
        <end position="419"/>
    </location>
</feature>
<feature type="transmembrane region" description="Helical" evidence="1">
    <location>
        <begin position="205"/>
        <end position="227"/>
    </location>
</feature>
<protein>
    <recommendedName>
        <fullName evidence="2">Endonuclease/exonuclease/phosphatase domain-containing protein</fullName>
    </recommendedName>
</protein>
<feature type="transmembrane region" description="Helical" evidence="1">
    <location>
        <begin position="270"/>
        <end position="289"/>
    </location>
</feature>
<feature type="transmembrane region" description="Helical" evidence="1">
    <location>
        <begin position="322"/>
        <end position="341"/>
    </location>
</feature>
<dbReference type="Gene3D" id="3.60.10.10">
    <property type="entry name" value="Endonuclease/exonuclease/phosphatase"/>
    <property type="match status" value="1"/>
</dbReference>
<dbReference type="Pfam" id="PF03372">
    <property type="entry name" value="Exo_endo_phos"/>
    <property type="match status" value="1"/>
</dbReference>
<organism evidence="3 4">
    <name type="scientific">Tetraparma gracilis</name>
    <dbReference type="NCBI Taxonomy" id="2962635"/>
    <lineage>
        <taxon>Eukaryota</taxon>
        <taxon>Sar</taxon>
        <taxon>Stramenopiles</taxon>
        <taxon>Ochrophyta</taxon>
        <taxon>Bolidophyceae</taxon>
        <taxon>Parmales</taxon>
        <taxon>Triparmaceae</taxon>
        <taxon>Tetraparma</taxon>
    </lineage>
</organism>
<feature type="transmembrane region" description="Helical" evidence="1">
    <location>
        <begin position="22"/>
        <end position="44"/>
    </location>
</feature>
<dbReference type="EMBL" id="BRYB01000387">
    <property type="protein sequence ID" value="GMI29081.1"/>
    <property type="molecule type" value="Genomic_DNA"/>
</dbReference>
<keyword evidence="1" id="KW-0472">Membrane</keyword>
<feature type="domain" description="Endonuclease/exonuclease/phosphatase" evidence="2">
    <location>
        <begin position="444"/>
        <end position="709"/>
    </location>
</feature>
<keyword evidence="1" id="KW-1133">Transmembrane helix</keyword>
<evidence type="ECO:0000313" key="4">
    <source>
        <dbReference type="Proteomes" id="UP001165060"/>
    </source>
</evidence>
<sequence>MFFCTSSWWNFLNPFNLGFDPLGAGSIFACFCLFPGVLFCAGRACKASPDDAPLKILASPFLTTALYPPLLVLLSLISPLAANARTILSLAAVSSSFNGHVRLLLFTPNSSLFPFSAMLGLAIFQSLLTAFGSKNVLMEYSAGTEASDVPLIVVGAVLNVACGYYLFHKSSPSSSYSPARLDSADAEAVLISEDGKEDAESPKPFARTGVAAVALSTTIMLTVQYLSHAGAPAKYVGSPPFGAISACVTLFLLLGLAASEYAFVQQRFPAHVPTIALFFSASLLFFLLLTEAGVILLAFSLPFVFRSTHLIVRAYASRNVHLLLFAVVTGALCFFFQLAYLSVLMFKQVPFLGWVFGGKPALYQCFLVTPLLTALAFHHFTAAKGGEGLSAEAKGEVRVMFKAKMAVLTLVLLLIYAPANVGRAVVMGSGDKAEGGDGNTLSVMTYNMQNGYATSGLFNGPCFVEYMEDLAPDYVVMPEGDSMHANTGNRDAVDYYTSKLTDLHANFGPAGHEMGVSVAALSTRPFGPGGKIVHLPKPTEEDLNRFMLVDNFMVGETKVVVVGLHLEWFGDPTTQTEFVVEYFASAGHDFEEEPVIVTGDFNLEPCGGNSNAKNATAWAPFEDAGWTSVTPTVCNEGTKGNVDGHLCDSDYSTCLIGGTDDLPLLNYQLDWILFKGSKLSVVDGSIVNVLGVVGDVADEEKGDSYCSDHTPLMATFHVAQ</sequence>
<dbReference type="Proteomes" id="UP001165060">
    <property type="component" value="Unassembled WGS sequence"/>
</dbReference>
<dbReference type="SUPFAM" id="SSF56219">
    <property type="entry name" value="DNase I-like"/>
    <property type="match status" value="1"/>
</dbReference>
<name>A0ABQ6MNG3_9STRA</name>
<keyword evidence="4" id="KW-1185">Reference proteome</keyword>
<evidence type="ECO:0000259" key="2">
    <source>
        <dbReference type="Pfam" id="PF03372"/>
    </source>
</evidence>
<feature type="transmembrane region" description="Helical" evidence="1">
    <location>
        <begin position="112"/>
        <end position="131"/>
    </location>
</feature>
<evidence type="ECO:0000313" key="3">
    <source>
        <dbReference type="EMBL" id="GMI29081.1"/>
    </source>
</evidence>
<feature type="transmembrane region" description="Helical" evidence="1">
    <location>
        <begin position="56"/>
        <end position="81"/>
    </location>
</feature>
<evidence type="ECO:0000256" key="1">
    <source>
        <dbReference type="SAM" id="Phobius"/>
    </source>
</evidence>
<accession>A0ABQ6MNG3</accession>
<dbReference type="InterPro" id="IPR005135">
    <property type="entry name" value="Endo/exonuclease/phosphatase"/>
</dbReference>